<accession>A0A511FAV9</accession>
<evidence type="ECO:0000313" key="4">
    <source>
        <dbReference type="Proteomes" id="UP000321723"/>
    </source>
</evidence>
<dbReference type="EMBL" id="BJVQ01000015">
    <property type="protein sequence ID" value="GEL46400.1"/>
    <property type="molecule type" value="Genomic_DNA"/>
</dbReference>
<keyword evidence="4" id="KW-1185">Reference proteome</keyword>
<name>A0A511FAV9_9CELL</name>
<evidence type="ECO:0000313" key="5">
    <source>
        <dbReference type="Proteomes" id="UP000564629"/>
    </source>
</evidence>
<evidence type="ECO:0000313" key="2">
    <source>
        <dbReference type="EMBL" id="GEL46400.1"/>
    </source>
</evidence>
<sequence length="184" mass="17946">MSEAAVTSADAGAPARARRAVPGPGLRGAGPVLTAVAALVVLLAGTGLGAARAVLHQCVHLGEPLALLGLRLTLLQDAADCPTGTLAVAPSPAHGAVLALGLALPVVAAHAALGALGAGLAALLLRVARTARRALGAVAHALPAAVRLPASRPVRIPAWSAGHALPAVLARARHPHRGPPPALA</sequence>
<dbReference type="AlphaFoldDB" id="A0A511FAV9"/>
<dbReference type="RefSeq" id="WP_146836005.1">
    <property type="nucleotide sequence ID" value="NZ_BJVQ01000015.1"/>
</dbReference>
<comment type="caution">
    <text evidence="2">The sequence shown here is derived from an EMBL/GenBank/DDBJ whole genome shotgun (WGS) entry which is preliminary data.</text>
</comment>
<protein>
    <submittedName>
        <fullName evidence="2">Uncharacterized protein</fullName>
    </submittedName>
</protein>
<dbReference type="EMBL" id="JACHDN010000001">
    <property type="protein sequence ID" value="MBB5472262.1"/>
    <property type="molecule type" value="Genomic_DNA"/>
</dbReference>
<dbReference type="Proteomes" id="UP000564629">
    <property type="component" value="Unassembled WGS sequence"/>
</dbReference>
<organism evidence="2 4">
    <name type="scientific">Cellulomonas hominis</name>
    <dbReference type="NCBI Taxonomy" id="156981"/>
    <lineage>
        <taxon>Bacteria</taxon>
        <taxon>Bacillati</taxon>
        <taxon>Actinomycetota</taxon>
        <taxon>Actinomycetes</taxon>
        <taxon>Micrococcales</taxon>
        <taxon>Cellulomonadaceae</taxon>
        <taxon>Cellulomonas</taxon>
    </lineage>
</organism>
<feature type="transmembrane region" description="Helical" evidence="1">
    <location>
        <begin position="32"/>
        <end position="55"/>
    </location>
</feature>
<gene>
    <name evidence="2" type="ORF">CHO01_15160</name>
    <name evidence="3" type="ORF">HNR08_000998</name>
</gene>
<evidence type="ECO:0000313" key="3">
    <source>
        <dbReference type="EMBL" id="MBB5472262.1"/>
    </source>
</evidence>
<feature type="transmembrane region" description="Helical" evidence="1">
    <location>
        <begin position="96"/>
        <end position="125"/>
    </location>
</feature>
<reference evidence="3 5" key="2">
    <citation type="submission" date="2020-08" db="EMBL/GenBank/DDBJ databases">
        <title>Sequencing the genomes of 1000 actinobacteria strains.</title>
        <authorList>
            <person name="Klenk H.-P."/>
        </authorList>
    </citation>
    <scope>NUCLEOTIDE SEQUENCE [LARGE SCALE GENOMIC DNA]</scope>
    <source>
        <strain evidence="3 5">DSM 9581</strain>
    </source>
</reference>
<keyword evidence="1" id="KW-0472">Membrane</keyword>
<evidence type="ECO:0000256" key="1">
    <source>
        <dbReference type="SAM" id="Phobius"/>
    </source>
</evidence>
<dbReference type="Proteomes" id="UP000321723">
    <property type="component" value="Unassembled WGS sequence"/>
</dbReference>
<keyword evidence="1" id="KW-0812">Transmembrane</keyword>
<reference evidence="2 4" key="1">
    <citation type="submission" date="2019-07" db="EMBL/GenBank/DDBJ databases">
        <title>Whole genome shotgun sequence of Cellulomonas hominis NBRC 16055.</title>
        <authorList>
            <person name="Hosoyama A."/>
            <person name="Uohara A."/>
            <person name="Ohji S."/>
            <person name="Ichikawa N."/>
        </authorList>
    </citation>
    <scope>NUCLEOTIDE SEQUENCE [LARGE SCALE GENOMIC DNA]</scope>
    <source>
        <strain evidence="2 4">NBRC 16055</strain>
    </source>
</reference>
<keyword evidence="1" id="KW-1133">Transmembrane helix</keyword>
<proteinExistence type="predicted"/>